<dbReference type="Gene3D" id="3.40.50.1580">
    <property type="entry name" value="Nucleoside phosphorylase domain"/>
    <property type="match status" value="1"/>
</dbReference>
<comment type="caution">
    <text evidence="4">The sequence shown here is derived from an EMBL/GenBank/DDBJ whole genome shotgun (WGS) entry which is preliminary data.</text>
</comment>
<keyword evidence="1" id="KW-0328">Glycosyltransferase</keyword>
<dbReference type="CDD" id="cd09010">
    <property type="entry name" value="MTAP_SsMTAPII_like_MTIP"/>
    <property type="match status" value="1"/>
</dbReference>
<dbReference type="InterPro" id="IPR010044">
    <property type="entry name" value="MTAP"/>
</dbReference>
<dbReference type="PANTHER" id="PTHR42679">
    <property type="entry name" value="S-METHYL-5'-THIOADENOSINE PHOSPHORYLASE"/>
    <property type="match status" value="1"/>
</dbReference>
<dbReference type="Proteomes" id="UP001595697">
    <property type="component" value="Unassembled WGS sequence"/>
</dbReference>
<evidence type="ECO:0000313" key="5">
    <source>
        <dbReference type="Proteomes" id="UP001595697"/>
    </source>
</evidence>
<dbReference type="EMBL" id="JBHSBD010000013">
    <property type="protein sequence ID" value="MFC3967228.1"/>
    <property type="molecule type" value="Genomic_DNA"/>
</dbReference>
<accession>A0ABV8E471</accession>
<evidence type="ECO:0000256" key="2">
    <source>
        <dbReference type="ARBA" id="ARBA00022679"/>
    </source>
</evidence>
<proteinExistence type="predicted"/>
<sequence>MAGRLVFIGGGDVLLKLGFPAQEQIVDTKYGKCRFTKAVVDSVEVFSVHRHDPGHHFAAHSVDYRRIIAAAATLRPDCVIGISICGSYCDDLDVGDTLFIDQVIDLTKKRIDTFYDTPGDVRHINVYEPICHAKRCRMKGAAASVRPLKERQITLVCIDGPRLSTRAELNWFRQIGGDVVNMSLAPEAFLARELGLCYVSISMVTDKADLAANDVTVKDMVTAVKRSETSFLELLEHLISSFSDLDFAPCTCSRAPTEAIFSL</sequence>
<dbReference type="Pfam" id="PF01048">
    <property type="entry name" value="PNP_UDP_1"/>
    <property type="match status" value="1"/>
</dbReference>
<organism evidence="4 5">
    <name type="scientific">Rhizobium lemnae</name>
    <dbReference type="NCBI Taxonomy" id="1214924"/>
    <lineage>
        <taxon>Bacteria</taxon>
        <taxon>Pseudomonadati</taxon>
        <taxon>Pseudomonadota</taxon>
        <taxon>Alphaproteobacteria</taxon>
        <taxon>Hyphomicrobiales</taxon>
        <taxon>Rhizobiaceae</taxon>
        <taxon>Rhizobium/Agrobacterium group</taxon>
        <taxon>Rhizobium</taxon>
    </lineage>
</organism>
<keyword evidence="5" id="KW-1185">Reference proteome</keyword>
<feature type="domain" description="Nucleoside phosphorylase" evidence="3">
    <location>
        <begin position="51"/>
        <end position="239"/>
    </location>
</feature>
<name>A0ABV8E471_9HYPH</name>
<protein>
    <submittedName>
        <fullName evidence="4">MTAP family purine nucleoside phosphorylase</fullName>
    </submittedName>
</protein>
<reference evidence="5" key="1">
    <citation type="journal article" date="2019" name="Int. J. Syst. Evol. Microbiol.">
        <title>The Global Catalogue of Microorganisms (GCM) 10K type strain sequencing project: providing services to taxonomists for standard genome sequencing and annotation.</title>
        <authorList>
            <consortium name="The Broad Institute Genomics Platform"/>
            <consortium name="The Broad Institute Genome Sequencing Center for Infectious Disease"/>
            <person name="Wu L."/>
            <person name="Ma J."/>
        </authorList>
    </citation>
    <scope>NUCLEOTIDE SEQUENCE [LARGE SCALE GENOMIC DNA]</scope>
    <source>
        <strain evidence="5">TBRC 5781</strain>
    </source>
</reference>
<dbReference type="SUPFAM" id="SSF53167">
    <property type="entry name" value="Purine and uridine phosphorylases"/>
    <property type="match status" value="1"/>
</dbReference>
<evidence type="ECO:0000313" key="4">
    <source>
        <dbReference type="EMBL" id="MFC3967228.1"/>
    </source>
</evidence>
<evidence type="ECO:0000256" key="1">
    <source>
        <dbReference type="ARBA" id="ARBA00022676"/>
    </source>
</evidence>
<evidence type="ECO:0000259" key="3">
    <source>
        <dbReference type="Pfam" id="PF01048"/>
    </source>
</evidence>
<keyword evidence="2" id="KW-0808">Transferase</keyword>
<dbReference type="InterPro" id="IPR000845">
    <property type="entry name" value="Nucleoside_phosphorylase_d"/>
</dbReference>
<dbReference type="PANTHER" id="PTHR42679:SF2">
    <property type="entry name" value="S-METHYL-5'-THIOADENOSINE PHOSPHORYLASE"/>
    <property type="match status" value="1"/>
</dbReference>
<gene>
    <name evidence="4" type="ORF">ACFOVS_03600</name>
</gene>
<dbReference type="RefSeq" id="WP_247262611.1">
    <property type="nucleotide sequence ID" value="NZ_JALJQZ010000059.1"/>
</dbReference>
<dbReference type="InterPro" id="IPR035994">
    <property type="entry name" value="Nucleoside_phosphorylase_sf"/>
</dbReference>